<accession>A0ABU4KMP3</accession>
<dbReference type="Proteomes" id="UP001272940">
    <property type="component" value="Unassembled WGS sequence"/>
</dbReference>
<sequence length="50" mass="5250">MIAQVIPLAILAIVVLVVGAWTAQRIVADNSDRLLAGALQTIRATASVEH</sequence>
<gene>
    <name evidence="1" type="ORF">NJD11_04955</name>
</gene>
<keyword evidence="2" id="KW-1185">Reference proteome</keyword>
<comment type="caution">
    <text evidence="1">The sequence shown here is derived from an EMBL/GenBank/DDBJ whole genome shotgun (WGS) entry which is preliminary data.</text>
</comment>
<evidence type="ECO:0000313" key="2">
    <source>
        <dbReference type="Proteomes" id="UP001272940"/>
    </source>
</evidence>
<reference evidence="1 2" key="1">
    <citation type="journal article" date="2023" name="FEMS Microbes">
        <title>Whole genomes of deep-sea sponge-associated bacteria exhibit high novel natural product potential.</title>
        <authorList>
            <person name="Hesketh-Best P.J."/>
            <person name="January G.G."/>
            <person name="Koch M.J."/>
            <person name="Warburton P.J."/>
            <person name="Howell K.L."/>
            <person name="Upton M."/>
        </authorList>
    </citation>
    <scope>NUCLEOTIDE SEQUENCE [LARGE SCALE GENOMIC DNA]</scope>
    <source>
        <strain evidence="1 2">PC206-O</strain>
    </source>
</reference>
<proteinExistence type="predicted"/>
<dbReference type="RefSeq" id="WP_319078543.1">
    <property type="nucleotide sequence ID" value="NZ_JAMYEC010000002.1"/>
</dbReference>
<organism evidence="1 2">
    <name type="scientific">Brevundimonas vesicularis</name>
    <name type="common">Pseudomonas vesicularis</name>
    <dbReference type="NCBI Taxonomy" id="41276"/>
    <lineage>
        <taxon>Bacteria</taxon>
        <taxon>Pseudomonadati</taxon>
        <taxon>Pseudomonadota</taxon>
        <taxon>Alphaproteobacteria</taxon>
        <taxon>Caulobacterales</taxon>
        <taxon>Caulobacteraceae</taxon>
        <taxon>Brevundimonas</taxon>
    </lineage>
</organism>
<evidence type="ECO:0000313" key="1">
    <source>
        <dbReference type="EMBL" id="MDX2334288.1"/>
    </source>
</evidence>
<evidence type="ECO:0008006" key="3">
    <source>
        <dbReference type="Google" id="ProtNLM"/>
    </source>
</evidence>
<name>A0ABU4KMP3_BREVE</name>
<dbReference type="EMBL" id="JAMYEC010000002">
    <property type="protein sequence ID" value="MDX2334288.1"/>
    <property type="molecule type" value="Genomic_DNA"/>
</dbReference>
<protein>
    <recommendedName>
        <fullName evidence="3">Sensor histidine kinase</fullName>
    </recommendedName>
</protein>